<reference evidence="2" key="1">
    <citation type="journal article" date="2023" name="Nat. Plants">
        <title>Single-cell RNA sequencing provides a high-resolution roadmap for understanding the multicellular compartmentation of specialized metabolism.</title>
        <authorList>
            <person name="Sun S."/>
            <person name="Shen X."/>
            <person name="Li Y."/>
            <person name="Li Y."/>
            <person name="Wang S."/>
            <person name="Li R."/>
            <person name="Zhang H."/>
            <person name="Shen G."/>
            <person name="Guo B."/>
            <person name="Wei J."/>
            <person name="Xu J."/>
            <person name="St-Pierre B."/>
            <person name="Chen S."/>
            <person name="Sun C."/>
        </authorList>
    </citation>
    <scope>NUCLEOTIDE SEQUENCE [LARGE SCALE GENOMIC DNA]</scope>
</reference>
<sequence length="685" mass="76374">MENEDDDRRKFSFSYDVGGEKLRLIDVSKEDDFLIDSPLFDSLEDLRLSVSFDNTNEYEANRLLRSQSSQQGKNEQNLSPFGSMEPARPSYLRKSLAWDSAFFNSAGVLDPDELTFINKGLQAVEDIRKRKAETKSTMNGLKKSGIGHQNKFRFQTKTTPASQRHRIQRSEKIKTVESRREDASLKPSKASETTENLPGGQSTSGSLHAYNLEIEKKTASISGKDVILCKKSSPILSLAFSTSTNDNAGTLSPHASSFSCSSWKDPSCHLKGKTDSRKSKLRASTSTPETAPRPPKNCKELANPRFSEMSLPKSTSRSRRQPNESEHLGTPMTWVSGLSTPHISQRKSSLSWQFEEIKSPDQMNTEALAGTCPISTEPRKKFKPSGLRQPSPKLGFFDEEKTISSKANESLQFHHGIDNTSVCDHQYGSMNRKRPAKLILPDNTSPKTKTLKQSWNSHPLNSAPGKKLWNYSPRLSSTMKSWSDVAPRQRPYKCTGTEGENCSKSMTADPGCARERDGQRQVKGTGNKRLGMGSKKIQREVRNQSAIEKMAGELNFVDKQHLLNEEVPSNLEEQINDLSKYFDVIDLSNGVLMEFEGSKDSACKTILDDQHQELPNISPNPSRSYLSVTADILPGSRTPLADKTSICNRNGSSIKSPGGSTKGRLAVLIKRMPKNFETTDRYRKT</sequence>
<protein>
    <submittedName>
        <fullName evidence="1">Uncharacterized protein</fullName>
    </submittedName>
</protein>
<comment type="caution">
    <text evidence="1">The sequence shown here is derived from an EMBL/GenBank/DDBJ whole genome shotgun (WGS) entry which is preliminary data.</text>
</comment>
<evidence type="ECO:0000313" key="2">
    <source>
        <dbReference type="Proteomes" id="UP001060085"/>
    </source>
</evidence>
<dbReference type="Proteomes" id="UP001060085">
    <property type="component" value="Linkage Group LG08"/>
</dbReference>
<keyword evidence="2" id="KW-1185">Reference proteome</keyword>
<name>A0ACB9ZMG9_CATRO</name>
<organism evidence="1 2">
    <name type="scientific">Catharanthus roseus</name>
    <name type="common">Madagascar periwinkle</name>
    <name type="synonym">Vinca rosea</name>
    <dbReference type="NCBI Taxonomy" id="4058"/>
    <lineage>
        <taxon>Eukaryota</taxon>
        <taxon>Viridiplantae</taxon>
        <taxon>Streptophyta</taxon>
        <taxon>Embryophyta</taxon>
        <taxon>Tracheophyta</taxon>
        <taxon>Spermatophyta</taxon>
        <taxon>Magnoliopsida</taxon>
        <taxon>eudicotyledons</taxon>
        <taxon>Gunneridae</taxon>
        <taxon>Pentapetalae</taxon>
        <taxon>asterids</taxon>
        <taxon>lamiids</taxon>
        <taxon>Gentianales</taxon>
        <taxon>Apocynaceae</taxon>
        <taxon>Rauvolfioideae</taxon>
        <taxon>Vinceae</taxon>
        <taxon>Catharanthinae</taxon>
        <taxon>Catharanthus</taxon>
    </lineage>
</organism>
<dbReference type="EMBL" id="CM044708">
    <property type="protein sequence ID" value="KAI5648800.1"/>
    <property type="molecule type" value="Genomic_DNA"/>
</dbReference>
<gene>
    <name evidence="1" type="ORF">M9H77_34805</name>
</gene>
<proteinExistence type="predicted"/>
<accession>A0ACB9ZMG9</accession>
<evidence type="ECO:0000313" key="1">
    <source>
        <dbReference type="EMBL" id="KAI5648800.1"/>
    </source>
</evidence>